<reference evidence="1 2" key="1">
    <citation type="submission" date="2018-06" db="EMBL/GenBank/DDBJ databases">
        <title>Marinomonas sp. YLB-05 draft genome sequence.</title>
        <authorList>
            <person name="Yu L."/>
            <person name="Tang X."/>
        </authorList>
    </citation>
    <scope>NUCLEOTIDE SEQUENCE [LARGE SCALE GENOMIC DNA]</scope>
    <source>
        <strain evidence="1 2">YLB-05</strain>
    </source>
</reference>
<accession>A0A370UA76</accession>
<sequence>MRWIDRHKPLSLGGISWNVINRHINYLISPSKDAGWHGQSNAGKICDMLETGIQPDFQGGGNSNAKMIREVEKLTVGDSGYGYLLSGLSDMQLLCLLAAVLAQGRVNERGTPPTNAAIVAMLPQYAAELRLKAPHKTLQVNRFEKHVAEGKSRFVKRVEKELIARDI</sequence>
<dbReference type="Proteomes" id="UP000254326">
    <property type="component" value="Unassembled WGS sequence"/>
</dbReference>
<name>A0A370UA76_9GAMM</name>
<dbReference type="RefSeq" id="WP_115467933.1">
    <property type="nucleotide sequence ID" value="NZ_QKRA01000003.1"/>
</dbReference>
<organism evidence="1 2">
    <name type="scientific">Marinomonas piezotolerans</name>
    <dbReference type="NCBI Taxonomy" id="2213058"/>
    <lineage>
        <taxon>Bacteria</taxon>
        <taxon>Pseudomonadati</taxon>
        <taxon>Pseudomonadota</taxon>
        <taxon>Gammaproteobacteria</taxon>
        <taxon>Oceanospirillales</taxon>
        <taxon>Oceanospirillaceae</taxon>
        <taxon>Marinomonas</taxon>
    </lineage>
</organism>
<dbReference type="OrthoDB" id="6102648at2"/>
<keyword evidence="2" id="KW-1185">Reference proteome</keyword>
<comment type="caution">
    <text evidence="1">The sequence shown here is derived from an EMBL/GenBank/DDBJ whole genome shotgun (WGS) entry which is preliminary data.</text>
</comment>
<dbReference type="EMBL" id="QKRA01000003">
    <property type="protein sequence ID" value="RDL44670.1"/>
    <property type="molecule type" value="Genomic_DNA"/>
</dbReference>
<protein>
    <submittedName>
        <fullName evidence="1">Uncharacterized protein</fullName>
    </submittedName>
</protein>
<evidence type="ECO:0000313" key="2">
    <source>
        <dbReference type="Proteomes" id="UP000254326"/>
    </source>
</evidence>
<dbReference type="AlphaFoldDB" id="A0A370UA76"/>
<gene>
    <name evidence="1" type="ORF">DN730_09805</name>
</gene>
<proteinExistence type="predicted"/>
<evidence type="ECO:0000313" key="1">
    <source>
        <dbReference type="EMBL" id="RDL44670.1"/>
    </source>
</evidence>